<dbReference type="Proteomes" id="UP000050741">
    <property type="component" value="Unassembled WGS sequence"/>
</dbReference>
<sequence length="222" mass="24829">MKFGEACDKEKETCDCGWGKCLRNDGMEASTCCSADYEFTCCTTTLLPEQKLEKACNDAAALCPCGWARCIKADGFKASLCCKEGYQYKCCVDPEKSYKMVKINTTENLLEQRAMNECKKATFTCFCSVMKYQNAWAVHFTCCDTNYTCKCCDTPKPAEHMQVKTECQGAMVNCPCGWGACVWQPGFSASGCCKDDYSFECCTKVNAFDLINCCWALKENQF</sequence>
<evidence type="ECO:0000313" key="1">
    <source>
        <dbReference type="Proteomes" id="UP000050741"/>
    </source>
</evidence>
<evidence type="ECO:0000313" key="2">
    <source>
        <dbReference type="WBParaSite" id="GPLIN_000609300"/>
    </source>
</evidence>
<dbReference type="WBParaSite" id="GPLIN_000609300">
    <property type="protein sequence ID" value="GPLIN_000609300"/>
    <property type="gene ID" value="GPLIN_000609300"/>
</dbReference>
<name>A0A183BZQ2_GLOPA</name>
<reference evidence="2" key="2">
    <citation type="submission" date="2016-06" db="UniProtKB">
        <authorList>
            <consortium name="WormBaseParasite"/>
        </authorList>
    </citation>
    <scope>IDENTIFICATION</scope>
</reference>
<protein>
    <submittedName>
        <fullName evidence="2">GRANULINS domain-containing protein</fullName>
    </submittedName>
</protein>
<accession>A0A183BZQ2</accession>
<proteinExistence type="predicted"/>
<dbReference type="AlphaFoldDB" id="A0A183BZQ2"/>
<reference evidence="1" key="1">
    <citation type="submission" date="2014-05" db="EMBL/GenBank/DDBJ databases">
        <title>The genome and life-stage specific transcriptomes of Globodera pallida elucidate key aspects of plant parasitism by a cyst nematode.</title>
        <authorList>
            <person name="Cotton J.A."/>
            <person name="Lilley C.J."/>
            <person name="Jones L.M."/>
            <person name="Kikuchi T."/>
            <person name="Reid A.J."/>
            <person name="Thorpe P."/>
            <person name="Tsai I.J."/>
            <person name="Beasley H."/>
            <person name="Blok V."/>
            <person name="Cock P.J.A."/>
            <person name="Van den Akker S.E."/>
            <person name="Holroyd N."/>
            <person name="Hunt M."/>
            <person name="Mantelin S."/>
            <person name="Naghra H."/>
            <person name="Pain A."/>
            <person name="Palomares-Rius J.E."/>
            <person name="Zarowiecki M."/>
            <person name="Berriman M."/>
            <person name="Jones J.T."/>
            <person name="Urwin P.E."/>
        </authorList>
    </citation>
    <scope>NUCLEOTIDE SEQUENCE [LARGE SCALE GENOMIC DNA]</scope>
    <source>
        <strain evidence="1">Lindley</strain>
    </source>
</reference>
<keyword evidence="1" id="KW-1185">Reference proteome</keyword>
<organism evidence="1 2">
    <name type="scientific">Globodera pallida</name>
    <name type="common">Potato cyst nematode worm</name>
    <name type="synonym">Heterodera pallida</name>
    <dbReference type="NCBI Taxonomy" id="36090"/>
    <lineage>
        <taxon>Eukaryota</taxon>
        <taxon>Metazoa</taxon>
        <taxon>Ecdysozoa</taxon>
        <taxon>Nematoda</taxon>
        <taxon>Chromadorea</taxon>
        <taxon>Rhabditida</taxon>
        <taxon>Tylenchina</taxon>
        <taxon>Tylenchomorpha</taxon>
        <taxon>Tylenchoidea</taxon>
        <taxon>Heteroderidae</taxon>
        <taxon>Heteroderinae</taxon>
        <taxon>Globodera</taxon>
    </lineage>
</organism>